<feature type="region of interest" description="Disordered" evidence="1">
    <location>
        <begin position="159"/>
        <end position="180"/>
    </location>
</feature>
<protein>
    <submittedName>
        <fullName evidence="2">Retrotransposable element Tf2 protein</fullName>
    </submittedName>
</protein>
<name>A0A8H8P1A0_9AGAM</name>
<feature type="compositionally biased region" description="Polar residues" evidence="1">
    <location>
        <begin position="160"/>
        <end position="180"/>
    </location>
</feature>
<evidence type="ECO:0000256" key="1">
    <source>
        <dbReference type="SAM" id="MobiDB-lite"/>
    </source>
</evidence>
<dbReference type="GeneID" id="67029125"/>
<evidence type="ECO:0000313" key="2">
    <source>
        <dbReference type="EMBL" id="QRW21857.1"/>
    </source>
</evidence>
<accession>A0A8H8P1A0</accession>
<evidence type="ECO:0000313" key="3">
    <source>
        <dbReference type="Proteomes" id="UP000650533"/>
    </source>
</evidence>
<dbReference type="InterPro" id="IPR032567">
    <property type="entry name" value="RTL1-rel"/>
</dbReference>
<dbReference type="AlphaFoldDB" id="A0A8H8P1A0"/>
<dbReference type="KEGG" id="rsx:RhiXN_06846"/>
<dbReference type="PANTHER" id="PTHR15503:SF22">
    <property type="entry name" value="TRANSPOSON TY3-I GAG POLYPROTEIN"/>
    <property type="match status" value="1"/>
</dbReference>
<dbReference type="PANTHER" id="PTHR15503">
    <property type="entry name" value="LDOC1 RELATED"/>
    <property type="match status" value="1"/>
</dbReference>
<dbReference type="Proteomes" id="UP000650533">
    <property type="component" value="Chromosome 7"/>
</dbReference>
<dbReference type="CDD" id="cd00303">
    <property type="entry name" value="retropepsin_like"/>
    <property type="match status" value="1"/>
</dbReference>
<dbReference type="EMBL" id="CP059664">
    <property type="protein sequence ID" value="QRW21857.1"/>
    <property type="molecule type" value="Genomic_DNA"/>
</dbReference>
<dbReference type="Gene3D" id="2.40.70.10">
    <property type="entry name" value="Acid Proteases"/>
    <property type="match status" value="1"/>
</dbReference>
<sequence length="335" mass="37708">MMAKDANLTLPEVLNEGLAEKQEANHLEDQFVEKVLYTNLDQPNEDQPNPPLADKQLLNNISKDKDEFEKGAEIKRMVGKLKQLKSASNYATEFRIITNKLEWSDPALIASFHQELKAEVRSKPIEYTLHKNITELDEFISTACLIDHTLFEACKELRNDSNSSTSSPQRPAQGHSSTFVSKKVQEARRNAGECSKCGEKSHKWEDCKNGWHLKTIERSKPDSGKAAEVEELELLPQAGKEVLYTQTALIDSGSSANFVDPQFARSHNIPLIELDSPRSVIINGKQVCNPIRFKAQLVFSSQNRQLSTIFYALPHGNRNLILGTPWLKLANPDID</sequence>
<organism evidence="2 3">
    <name type="scientific">Rhizoctonia solani</name>
    <dbReference type="NCBI Taxonomy" id="456999"/>
    <lineage>
        <taxon>Eukaryota</taxon>
        <taxon>Fungi</taxon>
        <taxon>Dikarya</taxon>
        <taxon>Basidiomycota</taxon>
        <taxon>Agaricomycotina</taxon>
        <taxon>Agaricomycetes</taxon>
        <taxon>Cantharellales</taxon>
        <taxon>Ceratobasidiaceae</taxon>
        <taxon>Rhizoctonia</taxon>
    </lineage>
</organism>
<dbReference type="InterPro" id="IPR021109">
    <property type="entry name" value="Peptidase_aspartic_dom_sf"/>
</dbReference>
<dbReference type="RefSeq" id="XP_043182094.1">
    <property type="nucleotide sequence ID" value="XM_043326662.1"/>
</dbReference>
<reference evidence="2" key="1">
    <citation type="submission" date="2020-05" db="EMBL/GenBank/DDBJ databases">
        <title>Evolutionary and genomic comparisons of hybrid uninucleate and nonhybrid Rhizoctonia fungi.</title>
        <authorList>
            <person name="Li C."/>
            <person name="Chen X."/>
        </authorList>
    </citation>
    <scope>NUCLEOTIDE SEQUENCE</scope>
    <source>
        <strain evidence="2">AG-1 IA</strain>
    </source>
</reference>
<gene>
    <name evidence="2" type="ORF">RhiXN_06846</name>
</gene>
<proteinExistence type="predicted"/>